<dbReference type="Proteomes" id="UP000533080">
    <property type="component" value="Unassembled WGS sequence"/>
</dbReference>
<organism evidence="1 2">
    <name type="scientific">Myxococcus xanthus</name>
    <dbReference type="NCBI Taxonomy" id="34"/>
    <lineage>
        <taxon>Bacteria</taxon>
        <taxon>Pseudomonadati</taxon>
        <taxon>Myxococcota</taxon>
        <taxon>Myxococcia</taxon>
        <taxon>Myxococcales</taxon>
        <taxon>Cystobacterineae</taxon>
        <taxon>Myxococcaceae</taxon>
        <taxon>Myxococcus</taxon>
    </lineage>
</organism>
<dbReference type="AlphaFoldDB" id="A0A7Y4IHH4"/>
<dbReference type="EMBL" id="JABFNT010000037">
    <property type="protein sequence ID" value="NOJ79367.1"/>
    <property type="molecule type" value="Genomic_DNA"/>
</dbReference>
<accession>A0A7Y4IHH4</accession>
<dbReference type="RefSeq" id="WP_171441630.1">
    <property type="nucleotide sequence ID" value="NZ_JABFNS010000003.1"/>
</dbReference>
<evidence type="ECO:0000313" key="2">
    <source>
        <dbReference type="Proteomes" id="UP000533080"/>
    </source>
</evidence>
<protein>
    <submittedName>
        <fullName evidence="1">Uncharacterized protein</fullName>
    </submittedName>
</protein>
<proteinExistence type="predicted"/>
<evidence type="ECO:0000313" key="1">
    <source>
        <dbReference type="EMBL" id="NOJ79367.1"/>
    </source>
</evidence>
<gene>
    <name evidence="1" type="ORF">HNV28_13630</name>
</gene>
<name>A0A7Y4IHH4_MYXXA</name>
<comment type="caution">
    <text evidence="1">The sequence shown here is derived from an EMBL/GenBank/DDBJ whole genome shotgun (WGS) entry which is preliminary data.</text>
</comment>
<sequence length="48" mass="5010">MSKPAEVATTPAATESMLEVVTTSGAQVRFAVGTGVEYVARLVGALRW</sequence>
<reference evidence="1 2" key="1">
    <citation type="submission" date="2020-05" db="EMBL/GenBank/DDBJ databases">
        <authorList>
            <person name="Whitworth D."/>
        </authorList>
    </citation>
    <scope>NUCLEOTIDE SEQUENCE [LARGE SCALE GENOMIC DNA]</scope>
    <source>
        <strain evidence="1 2">AM005</strain>
    </source>
</reference>